<organism evidence="2 3">
    <name type="scientific">Candidatus Methylomirabilis tolerans</name>
    <dbReference type="NCBI Taxonomy" id="3123416"/>
    <lineage>
        <taxon>Bacteria</taxon>
        <taxon>Candidatus Methylomirabilota</taxon>
        <taxon>Candidatus Methylomirabilia</taxon>
        <taxon>Candidatus Methylomirabilales</taxon>
        <taxon>Candidatus Methylomirabilaceae</taxon>
        <taxon>Candidatus Methylomirabilis</taxon>
    </lineage>
</organism>
<name>A0AAJ1EIU0_9BACT</name>
<dbReference type="InterPro" id="IPR010985">
    <property type="entry name" value="Ribbon_hlx_hlx"/>
</dbReference>
<dbReference type="Proteomes" id="UP001197609">
    <property type="component" value="Unassembled WGS sequence"/>
</dbReference>
<dbReference type="Pfam" id="PF01402">
    <property type="entry name" value="RHH_1"/>
    <property type="match status" value="1"/>
</dbReference>
<dbReference type="AlphaFoldDB" id="A0AAJ1EIU0"/>
<feature type="domain" description="Ribbon-helix-helix protein CopG" evidence="1">
    <location>
        <begin position="6"/>
        <end position="45"/>
    </location>
</feature>
<comment type="caution">
    <text evidence="2">The sequence shown here is derived from an EMBL/GenBank/DDBJ whole genome shotgun (WGS) entry which is preliminary data.</text>
</comment>
<dbReference type="CDD" id="cd22231">
    <property type="entry name" value="RHH_NikR_HicB-like"/>
    <property type="match status" value="1"/>
</dbReference>
<gene>
    <name evidence="2" type="ORF">K8G79_03165</name>
</gene>
<dbReference type="InterPro" id="IPR013321">
    <property type="entry name" value="Arc_rbn_hlx_hlx"/>
</dbReference>
<evidence type="ECO:0000259" key="1">
    <source>
        <dbReference type="Pfam" id="PF01402"/>
    </source>
</evidence>
<dbReference type="Gene3D" id="1.10.1220.10">
    <property type="entry name" value="Met repressor-like"/>
    <property type="match status" value="1"/>
</dbReference>
<protein>
    <submittedName>
        <fullName evidence="2">Ribbon-helix-helix domain-containing protein</fullName>
    </submittedName>
</protein>
<evidence type="ECO:0000313" key="2">
    <source>
        <dbReference type="EMBL" id="MBZ0159136.1"/>
    </source>
</evidence>
<dbReference type="SUPFAM" id="SSF47598">
    <property type="entry name" value="Ribbon-helix-helix"/>
    <property type="match status" value="1"/>
</dbReference>
<reference evidence="2 3" key="1">
    <citation type="journal article" date="2021" name="bioRxiv">
        <title>Unraveling nitrogen, sulfur and carbon metabolic pathways and microbial community transcriptional responses to substrate deprivation and toxicity stresses in a bioreactor mimicking anoxic brackish coastal sediment conditions.</title>
        <authorList>
            <person name="Martins P.D."/>
            <person name="Echeveste M.J."/>
            <person name="Arshad A."/>
            <person name="Kurth J."/>
            <person name="Ouboter H."/>
            <person name="Jetten M.S.M."/>
            <person name="Welte C.U."/>
        </authorList>
    </citation>
    <scope>NUCLEOTIDE SEQUENCE [LARGE SCALE GENOMIC DNA]</scope>
    <source>
        <strain evidence="2">MAG_38</strain>
    </source>
</reference>
<proteinExistence type="predicted"/>
<evidence type="ECO:0000313" key="3">
    <source>
        <dbReference type="Proteomes" id="UP001197609"/>
    </source>
</evidence>
<dbReference type="GO" id="GO:0006355">
    <property type="term" value="P:regulation of DNA-templated transcription"/>
    <property type="evidence" value="ECO:0007669"/>
    <property type="project" value="InterPro"/>
</dbReference>
<dbReference type="InterPro" id="IPR002145">
    <property type="entry name" value="CopG"/>
</dbReference>
<sequence length="85" mass="9731">MGQIVKISVSLPVEILKAVEGECKTRGESRSRFFRHAVERLLDQQHGQEAVRRYVEGYRQQPETDEEVALAHQISSAVLKQEPWA</sequence>
<dbReference type="EMBL" id="JAIOIU010000033">
    <property type="protein sequence ID" value="MBZ0159136.1"/>
    <property type="molecule type" value="Genomic_DNA"/>
</dbReference>
<accession>A0AAJ1EIU0</accession>